<dbReference type="SUPFAM" id="SSF48452">
    <property type="entry name" value="TPR-like"/>
    <property type="match status" value="1"/>
</dbReference>
<dbReference type="RefSeq" id="WP_373954829.1">
    <property type="nucleotide sequence ID" value="NZ_JBHDLN010000010.1"/>
</dbReference>
<dbReference type="PROSITE" id="PS50043">
    <property type="entry name" value="HTH_LUXR_2"/>
    <property type="match status" value="1"/>
</dbReference>
<dbReference type="InterPro" id="IPR027417">
    <property type="entry name" value="P-loop_NTPase"/>
</dbReference>
<evidence type="ECO:0000259" key="4">
    <source>
        <dbReference type="PROSITE" id="PS50043"/>
    </source>
</evidence>
<dbReference type="EMBL" id="JBHDLN010000010">
    <property type="protein sequence ID" value="MFB0844659.1"/>
    <property type="molecule type" value="Genomic_DNA"/>
</dbReference>
<protein>
    <submittedName>
        <fullName evidence="5">LuxR C-terminal-related transcriptional regulator</fullName>
    </submittedName>
</protein>
<dbReference type="Proteomes" id="UP001575622">
    <property type="component" value="Unassembled WGS sequence"/>
</dbReference>
<dbReference type="CDD" id="cd06170">
    <property type="entry name" value="LuxR_C_like"/>
    <property type="match status" value="1"/>
</dbReference>
<feature type="domain" description="HTH luxR-type" evidence="4">
    <location>
        <begin position="794"/>
        <end position="859"/>
    </location>
</feature>
<proteinExistence type="predicted"/>
<evidence type="ECO:0000256" key="1">
    <source>
        <dbReference type="ARBA" id="ARBA00023015"/>
    </source>
</evidence>
<name>A0ABV4V4Z6_9BACL</name>
<dbReference type="InterPro" id="IPR036388">
    <property type="entry name" value="WH-like_DNA-bd_sf"/>
</dbReference>
<dbReference type="Pfam" id="PF17874">
    <property type="entry name" value="TPR_MalT"/>
    <property type="match status" value="1"/>
</dbReference>
<dbReference type="InterPro" id="IPR000792">
    <property type="entry name" value="Tscrpt_reg_LuxR_C"/>
</dbReference>
<accession>A0ABV4V4Z6</accession>
<organism evidence="5 6">
    <name type="scientific">Paenibacillus oleatilyticus</name>
    <dbReference type="NCBI Taxonomy" id="2594886"/>
    <lineage>
        <taxon>Bacteria</taxon>
        <taxon>Bacillati</taxon>
        <taxon>Bacillota</taxon>
        <taxon>Bacilli</taxon>
        <taxon>Bacillales</taxon>
        <taxon>Paenibacillaceae</taxon>
        <taxon>Paenibacillus</taxon>
    </lineage>
</organism>
<keyword evidence="2" id="KW-0238">DNA-binding</keyword>
<dbReference type="InterPro" id="IPR059106">
    <property type="entry name" value="WHD_MalT"/>
</dbReference>
<dbReference type="SUPFAM" id="SSF46894">
    <property type="entry name" value="C-terminal effector domain of the bipartite response regulators"/>
    <property type="match status" value="1"/>
</dbReference>
<evidence type="ECO:0000313" key="6">
    <source>
        <dbReference type="Proteomes" id="UP001575622"/>
    </source>
</evidence>
<sequence length="872" mass="99225">MIRYSEPVVLKSKISPPLTRETLVARDRLLHKISKGMKGRLTTVCAPPGFGKTTLLCQWVRHNEQAAAWVSLDERDNDLARFWRYVVHAVDVAVAPGFAELMAPVLHTLPQGSVDTMIDVMANELHSLGRPAALILDDYHCVYDKSIHESVSYMIDILPDNMHLLIASRTELPFSTAKWLVRDERTDIPAPHMLFTNEEAEIFYREVVNLPLSSDHIAKVLGVTEGWAAGLQLVSLSLQERPDYERLVQDFSGTDLNIADYLFHEVLSRLPAELYEFVLQTSVLQRMDASICDTVMLRGDSRLLLERLRSRNLFIVALDDHHTWFRYHHVFSEFLRTRLRHEQPQQWTRLNRMASLGFAERGLFDDAIDHAIAAEDYALASGLLDKHILTMLLRGEFATLLSWFACFPARTAWPPQLHLLYAFLLIVTGQFERAEDEMRTVEIRLANGEYAPEIRDSVRSGLFFVKANLMFSSGRYEQWYAFAERMNELLPEDPVFYNFNFNESEPLVRRTAFGLKGVLSDEAGKIGRQFVQMLEARGWKDSLINQYVVQTLAESMYEWNCLEESRQLSEQVEKVSRAKRIPGLLVPNRITQARIDIAEGRLSLAGETMDEAIDFASRHAEYYWVRPLRAFRARIHLLQDQIDEAAGQIALLQLPLDRKPTYNREMEVLSATRLLGALGKEDEALRLLEQLKPQGRREGCLISMIEIPIQQALMEQRRGQSGQALDFLHEALSVAEPYTYIRSFVDEGPAMARLLQQYVAQRAALEPETRLTAYAGKLLGWFPQPDDPPAVPSSAGLVEGLTPSEWRMLNGIRQGATNKQIALEHALSEGTVKVYLSRIYGKLGVSSRTQALLRAQELGLFDRQDSSGLNSE</sequence>
<dbReference type="SMART" id="SM00421">
    <property type="entry name" value="HTH_LUXR"/>
    <property type="match status" value="1"/>
</dbReference>
<dbReference type="Pfam" id="PF00196">
    <property type="entry name" value="GerE"/>
    <property type="match status" value="1"/>
</dbReference>
<comment type="caution">
    <text evidence="5">The sequence shown here is derived from an EMBL/GenBank/DDBJ whole genome shotgun (WGS) entry which is preliminary data.</text>
</comment>
<gene>
    <name evidence="5" type="ORF">ACEU3E_20925</name>
</gene>
<dbReference type="PANTHER" id="PTHR44688:SF16">
    <property type="entry name" value="DNA-BINDING TRANSCRIPTIONAL ACTIVATOR DEVR_DOSR"/>
    <property type="match status" value="1"/>
</dbReference>
<keyword evidence="3" id="KW-0804">Transcription</keyword>
<keyword evidence="1" id="KW-0805">Transcription regulation</keyword>
<evidence type="ECO:0000256" key="2">
    <source>
        <dbReference type="ARBA" id="ARBA00023125"/>
    </source>
</evidence>
<dbReference type="Gene3D" id="1.10.10.10">
    <property type="entry name" value="Winged helix-like DNA-binding domain superfamily/Winged helix DNA-binding domain"/>
    <property type="match status" value="1"/>
</dbReference>
<dbReference type="InterPro" id="IPR041617">
    <property type="entry name" value="TPR_MalT"/>
</dbReference>
<dbReference type="SUPFAM" id="SSF52540">
    <property type="entry name" value="P-loop containing nucleoside triphosphate hydrolases"/>
    <property type="match status" value="1"/>
</dbReference>
<dbReference type="PRINTS" id="PR00038">
    <property type="entry name" value="HTHLUXR"/>
</dbReference>
<reference evidence="5 6" key="1">
    <citation type="submission" date="2024-09" db="EMBL/GenBank/DDBJ databases">
        <authorList>
            <person name="Makale K.P.P."/>
            <person name="Makhzoum A."/>
            <person name="Rantong G."/>
            <person name="Rahube T.O."/>
        </authorList>
    </citation>
    <scope>NUCLEOTIDE SEQUENCE [LARGE SCALE GENOMIC DNA]</scope>
    <source>
        <strain evidence="5 6">KM_D13</strain>
    </source>
</reference>
<evidence type="ECO:0000256" key="3">
    <source>
        <dbReference type="ARBA" id="ARBA00023163"/>
    </source>
</evidence>
<dbReference type="Pfam" id="PF25873">
    <property type="entry name" value="WHD_MalT"/>
    <property type="match status" value="1"/>
</dbReference>
<dbReference type="InterPro" id="IPR016032">
    <property type="entry name" value="Sig_transdc_resp-reg_C-effctor"/>
</dbReference>
<dbReference type="Gene3D" id="1.25.40.10">
    <property type="entry name" value="Tetratricopeptide repeat domain"/>
    <property type="match status" value="1"/>
</dbReference>
<evidence type="ECO:0000313" key="5">
    <source>
        <dbReference type="EMBL" id="MFB0844659.1"/>
    </source>
</evidence>
<dbReference type="PANTHER" id="PTHR44688">
    <property type="entry name" value="DNA-BINDING TRANSCRIPTIONAL ACTIVATOR DEVR_DOSR"/>
    <property type="match status" value="1"/>
</dbReference>
<dbReference type="Gene3D" id="3.40.50.300">
    <property type="entry name" value="P-loop containing nucleotide triphosphate hydrolases"/>
    <property type="match status" value="1"/>
</dbReference>
<keyword evidence="6" id="KW-1185">Reference proteome</keyword>
<dbReference type="InterPro" id="IPR011990">
    <property type="entry name" value="TPR-like_helical_dom_sf"/>
</dbReference>